<evidence type="ECO:0000256" key="1">
    <source>
        <dbReference type="ARBA" id="ARBA00004651"/>
    </source>
</evidence>
<accession>A0A5E4RJH6</accession>
<keyword evidence="3" id="KW-0813">Transport</keyword>
<dbReference type="AlphaFoldDB" id="A0A5E4RJH6"/>
<keyword evidence="7 8" id="KW-0472">Membrane</keyword>
<sequence>MSLAGKMSHGAGASVQAASHDSSARMAEEDVLQADVASGYRRLNLRRAVWLVALAAFIVFALAMDFTHGPSALGWRDLWRTLVSPGTASPDAQVIVWQIRLPYALMAVLVGGALGLAGGEMQTILDNPLASPYTLGVSAAAAFGAALAIVLNLHVPGVADIWVVPVNAFIFALISALVLDGVARWRGLPTSGVVLMGIALVFVFHALVSLMQFVATEDALQGLVFWTLGSLTRSDWTQVRVLGAVLAIMAVFAWRQSWAMTALRLGEDRAASFGIRVARLRLITLMRVSLLSALTVSFVGTIGFVGLIAPHIARGIFGEDHRFYLPGCVIVGALVMSLASIASKTLLPGVIIPVGIVTALVGIPFFLVIVVRSSGRSL</sequence>
<dbReference type="Pfam" id="PF01032">
    <property type="entry name" value="FecCD"/>
    <property type="match status" value="1"/>
</dbReference>
<keyword evidence="10" id="KW-1185">Reference proteome</keyword>
<dbReference type="GO" id="GO:0022857">
    <property type="term" value="F:transmembrane transporter activity"/>
    <property type="evidence" value="ECO:0007669"/>
    <property type="project" value="InterPro"/>
</dbReference>
<feature type="transmembrane region" description="Helical" evidence="8">
    <location>
        <begin position="350"/>
        <end position="371"/>
    </location>
</feature>
<dbReference type="FunFam" id="1.10.3470.10:FF:000001">
    <property type="entry name" value="Vitamin B12 ABC transporter permease BtuC"/>
    <property type="match status" value="1"/>
</dbReference>
<evidence type="ECO:0000256" key="7">
    <source>
        <dbReference type="ARBA" id="ARBA00023136"/>
    </source>
</evidence>
<protein>
    <submittedName>
        <fullName evidence="9">Hemin transport system permease protein HmuU</fullName>
    </submittedName>
</protein>
<dbReference type="PANTHER" id="PTHR30472:SF25">
    <property type="entry name" value="ABC TRANSPORTER PERMEASE PROTEIN MJ0876-RELATED"/>
    <property type="match status" value="1"/>
</dbReference>
<feature type="transmembrane region" description="Helical" evidence="8">
    <location>
        <begin position="194"/>
        <end position="216"/>
    </location>
</feature>
<comment type="subcellular location">
    <subcellularLocation>
        <location evidence="1">Cell membrane</location>
        <topology evidence="1">Multi-pass membrane protein</topology>
    </subcellularLocation>
</comment>
<feature type="transmembrane region" description="Helical" evidence="8">
    <location>
        <begin position="236"/>
        <end position="254"/>
    </location>
</feature>
<evidence type="ECO:0000313" key="10">
    <source>
        <dbReference type="Proteomes" id="UP000406256"/>
    </source>
</evidence>
<evidence type="ECO:0000256" key="3">
    <source>
        <dbReference type="ARBA" id="ARBA00022448"/>
    </source>
</evidence>
<dbReference type="Proteomes" id="UP000406256">
    <property type="component" value="Unassembled WGS sequence"/>
</dbReference>
<keyword evidence="6 8" id="KW-1133">Transmembrane helix</keyword>
<comment type="similarity">
    <text evidence="2">Belongs to the binding-protein-dependent transport system permease family. FecCD subfamily.</text>
</comment>
<dbReference type="Gene3D" id="1.10.3470.10">
    <property type="entry name" value="ABC transporter involved in vitamin B12 uptake, BtuC"/>
    <property type="match status" value="1"/>
</dbReference>
<feature type="transmembrane region" description="Helical" evidence="8">
    <location>
        <begin position="161"/>
        <end position="182"/>
    </location>
</feature>
<reference evidence="9 10" key="1">
    <citation type="submission" date="2019-08" db="EMBL/GenBank/DDBJ databases">
        <authorList>
            <person name="Peeters C."/>
        </authorList>
    </citation>
    <scope>NUCLEOTIDE SEQUENCE [LARGE SCALE GENOMIC DNA]</scope>
    <source>
        <strain evidence="9 10">LMG 31108</strain>
    </source>
</reference>
<dbReference type="CDD" id="cd06550">
    <property type="entry name" value="TM_ABC_iron-siderophores_like"/>
    <property type="match status" value="1"/>
</dbReference>
<keyword evidence="5 8" id="KW-0812">Transmembrane</keyword>
<dbReference type="InterPro" id="IPR000522">
    <property type="entry name" value="ABC_transptr_permease_BtuC"/>
</dbReference>
<dbReference type="GO" id="GO:0033214">
    <property type="term" value="P:siderophore-iron import into cell"/>
    <property type="evidence" value="ECO:0007669"/>
    <property type="project" value="TreeGrafter"/>
</dbReference>
<dbReference type="GO" id="GO:0005886">
    <property type="term" value="C:plasma membrane"/>
    <property type="evidence" value="ECO:0007669"/>
    <property type="project" value="UniProtKB-SubCell"/>
</dbReference>
<feature type="transmembrane region" description="Helical" evidence="8">
    <location>
        <begin position="324"/>
        <end position="343"/>
    </location>
</feature>
<evidence type="ECO:0000256" key="6">
    <source>
        <dbReference type="ARBA" id="ARBA00022989"/>
    </source>
</evidence>
<dbReference type="SUPFAM" id="SSF81345">
    <property type="entry name" value="ABC transporter involved in vitamin B12 uptake, BtuC"/>
    <property type="match status" value="1"/>
</dbReference>
<keyword evidence="4" id="KW-1003">Cell membrane</keyword>
<evidence type="ECO:0000256" key="4">
    <source>
        <dbReference type="ARBA" id="ARBA00022475"/>
    </source>
</evidence>
<feature type="transmembrane region" description="Helical" evidence="8">
    <location>
        <begin position="133"/>
        <end position="155"/>
    </location>
</feature>
<organism evidence="9 10">
    <name type="scientific">Pandoraea anhela</name>
    <dbReference type="NCBI Taxonomy" id="2508295"/>
    <lineage>
        <taxon>Bacteria</taxon>
        <taxon>Pseudomonadati</taxon>
        <taxon>Pseudomonadota</taxon>
        <taxon>Betaproteobacteria</taxon>
        <taxon>Burkholderiales</taxon>
        <taxon>Burkholderiaceae</taxon>
        <taxon>Pandoraea</taxon>
    </lineage>
</organism>
<feature type="transmembrane region" description="Helical" evidence="8">
    <location>
        <begin position="101"/>
        <end position="121"/>
    </location>
</feature>
<evidence type="ECO:0000256" key="8">
    <source>
        <dbReference type="SAM" id="Phobius"/>
    </source>
</evidence>
<dbReference type="PANTHER" id="PTHR30472">
    <property type="entry name" value="FERRIC ENTEROBACTIN TRANSPORT SYSTEM PERMEASE PROTEIN"/>
    <property type="match status" value="1"/>
</dbReference>
<gene>
    <name evidence="9" type="primary">hmuU_1</name>
    <name evidence="9" type="ORF">PAN31108_00190</name>
</gene>
<feature type="transmembrane region" description="Helical" evidence="8">
    <location>
        <begin position="48"/>
        <end position="66"/>
    </location>
</feature>
<dbReference type="EMBL" id="CABPSB010000001">
    <property type="protein sequence ID" value="VVD62632.1"/>
    <property type="molecule type" value="Genomic_DNA"/>
</dbReference>
<evidence type="ECO:0000256" key="5">
    <source>
        <dbReference type="ARBA" id="ARBA00022692"/>
    </source>
</evidence>
<proteinExistence type="inferred from homology"/>
<evidence type="ECO:0000256" key="2">
    <source>
        <dbReference type="ARBA" id="ARBA00007935"/>
    </source>
</evidence>
<feature type="transmembrane region" description="Helical" evidence="8">
    <location>
        <begin position="288"/>
        <end position="312"/>
    </location>
</feature>
<name>A0A5E4RJH6_9BURK</name>
<dbReference type="InterPro" id="IPR037294">
    <property type="entry name" value="ABC_BtuC-like"/>
</dbReference>
<evidence type="ECO:0000313" key="9">
    <source>
        <dbReference type="EMBL" id="VVD62632.1"/>
    </source>
</evidence>